<dbReference type="AlphaFoldDB" id="A0A0E9UY16"/>
<evidence type="ECO:0000313" key="1">
    <source>
        <dbReference type="EMBL" id="JAH70095.1"/>
    </source>
</evidence>
<protein>
    <submittedName>
        <fullName evidence="1">Uncharacterized protein</fullName>
    </submittedName>
</protein>
<reference evidence="1" key="2">
    <citation type="journal article" date="2015" name="Fish Shellfish Immunol.">
        <title>Early steps in the European eel (Anguilla anguilla)-Vibrio vulnificus interaction in the gills: Role of the RtxA13 toxin.</title>
        <authorList>
            <person name="Callol A."/>
            <person name="Pajuelo D."/>
            <person name="Ebbesson L."/>
            <person name="Teles M."/>
            <person name="MacKenzie S."/>
            <person name="Amaro C."/>
        </authorList>
    </citation>
    <scope>NUCLEOTIDE SEQUENCE</scope>
</reference>
<name>A0A0E9UY16_ANGAN</name>
<accession>A0A0E9UY16</accession>
<reference evidence="1" key="1">
    <citation type="submission" date="2014-11" db="EMBL/GenBank/DDBJ databases">
        <authorList>
            <person name="Amaro Gonzalez C."/>
        </authorList>
    </citation>
    <scope>NUCLEOTIDE SEQUENCE</scope>
</reference>
<organism evidence="1">
    <name type="scientific">Anguilla anguilla</name>
    <name type="common">European freshwater eel</name>
    <name type="synonym">Muraena anguilla</name>
    <dbReference type="NCBI Taxonomy" id="7936"/>
    <lineage>
        <taxon>Eukaryota</taxon>
        <taxon>Metazoa</taxon>
        <taxon>Chordata</taxon>
        <taxon>Craniata</taxon>
        <taxon>Vertebrata</taxon>
        <taxon>Euteleostomi</taxon>
        <taxon>Actinopterygii</taxon>
        <taxon>Neopterygii</taxon>
        <taxon>Teleostei</taxon>
        <taxon>Anguilliformes</taxon>
        <taxon>Anguillidae</taxon>
        <taxon>Anguilla</taxon>
    </lineage>
</organism>
<dbReference type="EMBL" id="GBXM01038482">
    <property type="protein sequence ID" value="JAH70095.1"/>
    <property type="molecule type" value="Transcribed_RNA"/>
</dbReference>
<proteinExistence type="predicted"/>
<sequence>MWYYAQLFLNVAYPVIKDARIFRQRIVQAIYDHSFAKGTSLRVKPMVRLYIYEMFSPRY</sequence>